<evidence type="ECO:0000259" key="8">
    <source>
        <dbReference type="PROSITE" id="PS50240"/>
    </source>
</evidence>
<dbReference type="InterPro" id="IPR001254">
    <property type="entry name" value="Trypsin_dom"/>
</dbReference>
<dbReference type="GO" id="GO:0004252">
    <property type="term" value="F:serine-type endopeptidase activity"/>
    <property type="evidence" value="ECO:0007669"/>
    <property type="project" value="InterPro"/>
</dbReference>
<keyword evidence="3 6" id="KW-0732">Signal</keyword>
<name>A0A1H3DQK9_9RHOB</name>
<dbReference type="SMART" id="SM00020">
    <property type="entry name" value="Tryp_SPc"/>
    <property type="match status" value="1"/>
</dbReference>
<evidence type="ECO:0000313" key="9">
    <source>
        <dbReference type="EMBL" id="SDX68620.1"/>
    </source>
</evidence>
<dbReference type="PROSITE" id="PS00134">
    <property type="entry name" value="TRYPSIN_HIS"/>
    <property type="match status" value="1"/>
</dbReference>
<evidence type="ECO:0000256" key="6">
    <source>
        <dbReference type="RuleBase" id="RU004296"/>
    </source>
</evidence>
<dbReference type="Pfam" id="PF00089">
    <property type="entry name" value="Trypsin"/>
    <property type="match status" value="1"/>
</dbReference>
<gene>
    <name evidence="9" type="ORF">SAMN05444358_10941</name>
</gene>
<dbReference type="InterPro" id="IPR043504">
    <property type="entry name" value="Peptidase_S1_PA_chymotrypsin"/>
</dbReference>
<keyword evidence="5 6" id="KW-0720">Serine protease</keyword>
<dbReference type="EC" id="3.4.21.-" evidence="6"/>
<dbReference type="EMBL" id="FNNP01000009">
    <property type="protein sequence ID" value="SDX68620.1"/>
    <property type="molecule type" value="Genomic_DNA"/>
</dbReference>
<dbReference type="STRING" id="985054.SAMN05444358_10941"/>
<dbReference type="Proteomes" id="UP000183400">
    <property type="component" value="Unassembled WGS sequence"/>
</dbReference>
<keyword evidence="4 6" id="KW-0378">Hydrolase</keyword>
<reference evidence="10" key="1">
    <citation type="submission" date="2016-10" db="EMBL/GenBank/DDBJ databases">
        <authorList>
            <person name="Varghese N."/>
            <person name="Submissions S."/>
        </authorList>
    </citation>
    <scope>NUCLEOTIDE SEQUENCE [LARGE SCALE GENOMIC DNA]</scope>
    <source>
        <strain evidence="10">DSM 27839</strain>
    </source>
</reference>
<sequence>MTHFLLSIVLIFSVLATATQAQNSGKRRLTDRDDLWGWEAVGRLDIGDQGFCTGTLIAKDIVLTAAHCALDKATGKPYTPGEVTFRAGLSDGEALAERKITQIASHPDFVANAPVSAPRVRVDVALMRLDEPIPYSIANPFALYSGRISDSEISVASYGRGRAEAIQRQRSCQILRRGQGLISFDCDVTFGSSGSAILAKKGPRWQILSVVSAGASDGRRKIGYGMELSEIVSELKAIMRREAPRPTATIRRLQPGSDKSSSGAKFISAGGS</sequence>
<dbReference type="Gene3D" id="2.40.10.10">
    <property type="entry name" value="Trypsin-like serine proteases"/>
    <property type="match status" value="2"/>
</dbReference>
<dbReference type="InterPro" id="IPR009003">
    <property type="entry name" value="Peptidase_S1_PA"/>
</dbReference>
<evidence type="ECO:0000256" key="4">
    <source>
        <dbReference type="ARBA" id="ARBA00022801"/>
    </source>
</evidence>
<dbReference type="OrthoDB" id="267336at2"/>
<dbReference type="InterPro" id="IPR018114">
    <property type="entry name" value="TRYPSIN_HIS"/>
</dbReference>
<dbReference type="RefSeq" id="WP_074738388.1">
    <property type="nucleotide sequence ID" value="NZ_FNNP01000009.1"/>
</dbReference>
<keyword evidence="2 6" id="KW-0645">Protease</keyword>
<dbReference type="InterPro" id="IPR050966">
    <property type="entry name" value="Glutamyl_endopeptidase"/>
</dbReference>
<evidence type="ECO:0000256" key="2">
    <source>
        <dbReference type="ARBA" id="ARBA00022670"/>
    </source>
</evidence>
<evidence type="ECO:0000256" key="5">
    <source>
        <dbReference type="ARBA" id="ARBA00022825"/>
    </source>
</evidence>
<dbReference type="PANTHER" id="PTHR15462">
    <property type="entry name" value="SERINE PROTEASE"/>
    <property type="match status" value="1"/>
</dbReference>
<protein>
    <recommendedName>
        <fullName evidence="6">Serine protease</fullName>
        <ecNumber evidence="6">3.4.21.-</ecNumber>
    </recommendedName>
</protein>
<dbReference type="InterPro" id="IPR008256">
    <property type="entry name" value="Peptidase_S1B"/>
</dbReference>
<feature type="chain" id="PRO_5010000081" description="Serine protease" evidence="6">
    <location>
        <begin position="22"/>
        <end position="272"/>
    </location>
</feature>
<accession>A0A1H3DQK9</accession>
<evidence type="ECO:0000256" key="7">
    <source>
        <dbReference type="SAM" id="MobiDB-lite"/>
    </source>
</evidence>
<dbReference type="GO" id="GO:0006508">
    <property type="term" value="P:proteolysis"/>
    <property type="evidence" value="ECO:0007669"/>
    <property type="project" value="UniProtKB-KW"/>
</dbReference>
<comment type="similarity">
    <text evidence="1 6">Belongs to the peptidase S1B family.</text>
</comment>
<feature type="domain" description="Peptidase S1" evidence="8">
    <location>
        <begin position="22"/>
        <end position="240"/>
    </location>
</feature>
<feature type="region of interest" description="Disordered" evidence="7">
    <location>
        <begin position="251"/>
        <end position="272"/>
    </location>
</feature>
<dbReference type="PANTHER" id="PTHR15462:SF8">
    <property type="entry name" value="SERINE PROTEASE"/>
    <property type="match status" value="1"/>
</dbReference>
<evidence type="ECO:0000313" key="10">
    <source>
        <dbReference type="Proteomes" id="UP000183400"/>
    </source>
</evidence>
<dbReference type="AlphaFoldDB" id="A0A1H3DQK9"/>
<dbReference type="SUPFAM" id="SSF50494">
    <property type="entry name" value="Trypsin-like serine proteases"/>
    <property type="match status" value="1"/>
</dbReference>
<dbReference type="PRINTS" id="PR00839">
    <property type="entry name" value="V8PROTEASE"/>
</dbReference>
<feature type="signal peptide" evidence="6">
    <location>
        <begin position="1"/>
        <end position="21"/>
    </location>
</feature>
<proteinExistence type="inferred from homology"/>
<organism evidence="9 10">
    <name type="scientific">Ruegeria halocynthiae</name>
    <dbReference type="NCBI Taxonomy" id="985054"/>
    <lineage>
        <taxon>Bacteria</taxon>
        <taxon>Pseudomonadati</taxon>
        <taxon>Pseudomonadota</taxon>
        <taxon>Alphaproteobacteria</taxon>
        <taxon>Rhodobacterales</taxon>
        <taxon>Roseobacteraceae</taxon>
        <taxon>Ruegeria</taxon>
    </lineage>
</organism>
<dbReference type="PROSITE" id="PS50240">
    <property type="entry name" value="TRYPSIN_DOM"/>
    <property type="match status" value="1"/>
</dbReference>
<evidence type="ECO:0000256" key="3">
    <source>
        <dbReference type="ARBA" id="ARBA00022729"/>
    </source>
</evidence>
<keyword evidence="10" id="KW-1185">Reference proteome</keyword>
<evidence type="ECO:0000256" key="1">
    <source>
        <dbReference type="ARBA" id="ARBA00008764"/>
    </source>
</evidence>